<dbReference type="AlphaFoldDB" id="A0A3B0WR55"/>
<sequence length="216" mass="24062">MKLKKNLPPPLIIGLTGGIGSGKSTVSQILSEYHIPTIDTDLISRQLVTPHSTGLNAIVQQFGKRILNPDATLNRRVLREIIFNDNTAKQQLEAILHPMIQTEVQKQISQLKQNSPPPLILVAIPLLAESIKKDGQRPDYIHQIWVVDSSVEQQIKQASQRDNSPPEQIQKIINQQASRKERLAIADVVIHNNGDISHLKKQLKNIVSKEANSTAI</sequence>
<keyword evidence="3" id="KW-0808">Transferase</keyword>
<dbReference type="GO" id="GO:0015937">
    <property type="term" value="P:coenzyme A biosynthetic process"/>
    <property type="evidence" value="ECO:0007669"/>
    <property type="project" value="InterPro"/>
</dbReference>
<dbReference type="EMBL" id="UOFB01000157">
    <property type="protein sequence ID" value="VAW46736.1"/>
    <property type="molecule type" value="Genomic_DNA"/>
</dbReference>
<gene>
    <name evidence="3" type="ORF">MNBD_GAMMA04-1100</name>
</gene>
<dbReference type="EC" id="2.7.1.24" evidence="3"/>
<keyword evidence="3" id="KW-0418">Kinase</keyword>
<name>A0A3B0WR55_9ZZZZ</name>
<dbReference type="InterPro" id="IPR001977">
    <property type="entry name" value="Depp_CoAkinase"/>
</dbReference>
<keyword evidence="1" id="KW-0547">Nucleotide-binding</keyword>
<evidence type="ECO:0000313" key="3">
    <source>
        <dbReference type="EMBL" id="VAW46736.1"/>
    </source>
</evidence>
<accession>A0A3B0WR55</accession>
<proteinExistence type="inferred from homology"/>
<dbReference type="NCBIfam" id="TIGR00152">
    <property type="entry name" value="dephospho-CoA kinase"/>
    <property type="match status" value="1"/>
</dbReference>
<dbReference type="Pfam" id="PF01121">
    <property type="entry name" value="CoaE"/>
    <property type="match status" value="1"/>
</dbReference>
<dbReference type="InterPro" id="IPR027417">
    <property type="entry name" value="P-loop_NTPase"/>
</dbReference>
<dbReference type="PROSITE" id="PS51219">
    <property type="entry name" value="DPCK"/>
    <property type="match status" value="1"/>
</dbReference>
<evidence type="ECO:0000256" key="1">
    <source>
        <dbReference type="ARBA" id="ARBA00022741"/>
    </source>
</evidence>
<reference evidence="3" key="1">
    <citation type="submission" date="2018-06" db="EMBL/GenBank/DDBJ databases">
        <authorList>
            <person name="Zhirakovskaya E."/>
        </authorList>
    </citation>
    <scope>NUCLEOTIDE SEQUENCE</scope>
</reference>
<protein>
    <submittedName>
        <fullName evidence="3">Dephospho-CoA kinase</fullName>
        <ecNumber evidence="3">2.7.1.24</ecNumber>
    </submittedName>
</protein>
<dbReference type="GO" id="GO:0004140">
    <property type="term" value="F:dephospho-CoA kinase activity"/>
    <property type="evidence" value="ECO:0007669"/>
    <property type="project" value="UniProtKB-EC"/>
</dbReference>
<keyword evidence="2" id="KW-0067">ATP-binding</keyword>
<dbReference type="CDD" id="cd02022">
    <property type="entry name" value="DPCK"/>
    <property type="match status" value="1"/>
</dbReference>
<organism evidence="3">
    <name type="scientific">hydrothermal vent metagenome</name>
    <dbReference type="NCBI Taxonomy" id="652676"/>
    <lineage>
        <taxon>unclassified sequences</taxon>
        <taxon>metagenomes</taxon>
        <taxon>ecological metagenomes</taxon>
    </lineage>
</organism>
<dbReference type="Gene3D" id="3.40.50.300">
    <property type="entry name" value="P-loop containing nucleotide triphosphate hydrolases"/>
    <property type="match status" value="1"/>
</dbReference>
<dbReference type="PANTHER" id="PTHR10695">
    <property type="entry name" value="DEPHOSPHO-COA KINASE-RELATED"/>
    <property type="match status" value="1"/>
</dbReference>
<evidence type="ECO:0000256" key="2">
    <source>
        <dbReference type="ARBA" id="ARBA00022840"/>
    </source>
</evidence>
<dbReference type="HAMAP" id="MF_00376">
    <property type="entry name" value="Dephospho_CoA_kinase"/>
    <property type="match status" value="1"/>
</dbReference>
<dbReference type="GO" id="GO:0005524">
    <property type="term" value="F:ATP binding"/>
    <property type="evidence" value="ECO:0007669"/>
    <property type="project" value="UniProtKB-KW"/>
</dbReference>
<dbReference type="PANTHER" id="PTHR10695:SF46">
    <property type="entry name" value="BIFUNCTIONAL COENZYME A SYNTHASE-RELATED"/>
    <property type="match status" value="1"/>
</dbReference>
<dbReference type="SUPFAM" id="SSF52540">
    <property type="entry name" value="P-loop containing nucleoside triphosphate hydrolases"/>
    <property type="match status" value="1"/>
</dbReference>